<feature type="transmembrane region" description="Helical" evidence="1">
    <location>
        <begin position="50"/>
        <end position="71"/>
    </location>
</feature>
<dbReference type="Proteomes" id="UP000651452">
    <property type="component" value="Unassembled WGS sequence"/>
</dbReference>
<evidence type="ECO:0000313" key="3">
    <source>
        <dbReference type="Proteomes" id="UP000651452"/>
    </source>
</evidence>
<reference evidence="2" key="2">
    <citation type="submission" date="2020-09" db="EMBL/GenBank/DDBJ databases">
        <title>Reference genome assembly for Australian Ascochyta lentis isolate Al4.</title>
        <authorList>
            <person name="Lee R.C."/>
            <person name="Farfan-Caceres L.M."/>
            <person name="Debler J.W."/>
            <person name="Williams A.H."/>
            <person name="Henares B.M."/>
        </authorList>
    </citation>
    <scope>NUCLEOTIDE SEQUENCE</scope>
    <source>
        <strain evidence="2">Al4</strain>
    </source>
</reference>
<keyword evidence="3" id="KW-1185">Reference proteome</keyword>
<feature type="transmembrane region" description="Helical" evidence="1">
    <location>
        <begin position="549"/>
        <end position="571"/>
    </location>
</feature>
<evidence type="ECO:0000313" key="2">
    <source>
        <dbReference type="EMBL" id="KAF9691447.1"/>
    </source>
</evidence>
<dbReference type="InterPro" id="IPR021840">
    <property type="entry name" value="DUF3433"/>
</dbReference>
<proteinExistence type="predicted"/>
<evidence type="ECO:0000256" key="1">
    <source>
        <dbReference type="SAM" id="Phobius"/>
    </source>
</evidence>
<dbReference type="Pfam" id="PF11915">
    <property type="entry name" value="DUF3433"/>
    <property type="match status" value="2"/>
</dbReference>
<keyword evidence="1" id="KW-0472">Membrane</keyword>
<keyword evidence="1" id="KW-1133">Transmembrane helix</keyword>
<protein>
    <submittedName>
        <fullName evidence="2">Uncharacterized protein</fullName>
    </submittedName>
</protein>
<feature type="transmembrane region" description="Helical" evidence="1">
    <location>
        <begin position="716"/>
        <end position="736"/>
    </location>
</feature>
<feature type="transmembrane region" description="Helical" evidence="1">
    <location>
        <begin position="164"/>
        <end position="185"/>
    </location>
</feature>
<gene>
    <name evidence="2" type="ORF">EKO04_010599</name>
</gene>
<feature type="transmembrane region" description="Helical" evidence="1">
    <location>
        <begin position="780"/>
        <end position="801"/>
    </location>
</feature>
<feature type="transmembrane region" description="Helical" evidence="1">
    <location>
        <begin position="1183"/>
        <end position="1210"/>
    </location>
</feature>
<keyword evidence="1" id="KW-0812">Transmembrane</keyword>
<dbReference type="PANTHER" id="PTHR37544:SF3">
    <property type="entry name" value="SPRAY"/>
    <property type="match status" value="1"/>
</dbReference>
<sequence length="1311" mass="145701">MTLLQTPSLPSLSDDSNTKAPKSLLSKLLRRRQAQSNSPGSPWTPNAYRLLPLVAVIIASWALIVVLQLLLTKSQREGGIIIAKTINDVPLSTSFLYLYLPTIIALVFSVFWGWIDLQIKRLEPYYQLSKPDGAWGKDSLLLSYPFDFLPFVPVGAFRKKHWTVFWASTCIVCVTWGVVPFQAGIFSSETIRLSSAVEFSHTTGFIPASEQSEKVDSRYIHSAHGIIWLNETLPPYMTRDYALTPFQPQEIEQKRNGSHRTWTSTSTLYSLDMNCETPGVKVQDEQQISSGFNFAPTTVQTSQWISSTGCGFPTSYYKAIGNETIGPNEAMNNISVYNTKEYASVYIGFYSTEWAEYYLETYCPESANHTFMALFTKNKQRAEDPPNEVTRLYCTPFYYEQDVIATIDAQTRAPLNVTATTEKRALPAEKWNSTFFEYQMNTGRADEFNRGALPLSFWPDQLETLSTYPLSLGNAGTILQPMAGYVVGASQRPLEQLLDPQALAASYESVYRIVFARSMLEILDHDFTTKSNSSGHYDYKMAAIVVVPVFTYVVEGLLGFASICGIVLLLISSRRTWTLRSDPATIASVQSLVADSTALLQDFSALDRASMEEIETSLKDKKFKLDRDEQGLVIIEADSFDPICNDAHGPVRIESEESQVITPVRPKEFRSFMVLPFVLLQIALAVVLGVLLHKSQPFGIARPSSNPIVRQLVENYIPTALATLIEPIWILINRLLCMLQPLEELRGGHAMANRSIDADYSSLPPQLVIFKAFRSSHFKLAAVCTMALLANFLAVAFSGMFDERSVLMPQTLQLALPYQAKFVDINGTVSPNLSDRDRQQVKPSGAYTGGLGINQFMVAESNYTAGNPLPAWTDSEFMYIPFMNETKFNGSEDVRGRTIAFGSTLECNKLPDTDYSIGLISASLDFYTNVSITMPDESSGNHVTCRAQFLLERGPQPVSGVPSVCDSGKLAMEFVFRLEASTDATRAERDFCQRTAFLGYVRAENSMCTPKSNDTTILLDDSTATFVGCRPKLLAGEANVRVNTNGRVEQVTDLNVTSALSSDFYNQHFTNSTSGPTTAGGANDLIAQAHGFLFRFPGARFHNDSFATDFINYFMIKQANDSRLLDPSSPLPSLEDITEKLYPTYRKLFAIWLGVNKDKLLVPWSEGLATVMEGQTTKVEIRIFLSMPLFVMAEAILALYAIVAVCIYLWRPGKFLPRMPTSIGAIIALFAASEAVQDMRGTSLFTKKERRQHLEKLGRMYGYGSFVSTDGIPHEGIEMEPLVTAVPLLGVAEKVQIGFSEKGLGLRRGKA</sequence>
<feature type="transmembrane region" description="Helical" evidence="1">
    <location>
        <begin position="91"/>
        <end position="115"/>
    </location>
</feature>
<dbReference type="OrthoDB" id="3248909at2759"/>
<accession>A0A8H7MFN3</accession>
<feature type="transmembrane region" description="Helical" evidence="1">
    <location>
        <begin position="672"/>
        <end position="692"/>
    </location>
</feature>
<comment type="caution">
    <text evidence="2">The sequence shown here is derived from an EMBL/GenBank/DDBJ whole genome shotgun (WGS) entry which is preliminary data.</text>
</comment>
<dbReference type="PANTHER" id="PTHR37544">
    <property type="entry name" value="SPRAY-RELATED"/>
    <property type="match status" value="1"/>
</dbReference>
<organism evidence="2 3">
    <name type="scientific">Ascochyta lentis</name>
    <dbReference type="NCBI Taxonomy" id="205686"/>
    <lineage>
        <taxon>Eukaryota</taxon>
        <taxon>Fungi</taxon>
        <taxon>Dikarya</taxon>
        <taxon>Ascomycota</taxon>
        <taxon>Pezizomycotina</taxon>
        <taxon>Dothideomycetes</taxon>
        <taxon>Pleosporomycetidae</taxon>
        <taxon>Pleosporales</taxon>
        <taxon>Pleosporineae</taxon>
        <taxon>Didymellaceae</taxon>
        <taxon>Ascochyta</taxon>
    </lineage>
</organism>
<name>A0A8H7MFN3_9PLEO</name>
<reference evidence="2" key="1">
    <citation type="submission" date="2018-12" db="EMBL/GenBank/DDBJ databases">
        <authorList>
            <person name="Syme R.A."/>
            <person name="Farfan-Caceres L."/>
            <person name="Lichtenzveig J."/>
        </authorList>
    </citation>
    <scope>NUCLEOTIDE SEQUENCE</scope>
    <source>
        <strain evidence="2">Al4</strain>
    </source>
</reference>
<dbReference type="EMBL" id="RZGK01000021">
    <property type="protein sequence ID" value="KAF9691447.1"/>
    <property type="molecule type" value="Genomic_DNA"/>
</dbReference>
<feature type="transmembrane region" description="Helical" evidence="1">
    <location>
        <begin position="139"/>
        <end position="157"/>
    </location>
</feature>